<dbReference type="GO" id="GO:0071528">
    <property type="term" value="P:tRNA re-export from nucleus"/>
    <property type="evidence" value="ECO:0007669"/>
    <property type="project" value="UniProtKB-UniRule"/>
</dbReference>
<keyword evidence="4" id="KW-1185">Reference proteome</keyword>
<comment type="subcellular location">
    <subcellularLocation>
        <location evidence="1">Nucleus</location>
    </subcellularLocation>
    <subcellularLocation>
        <location evidence="1">Cytoplasm</location>
    </subcellularLocation>
    <text evidence="1">Shuttles between the nucleus and the cytoplasm.</text>
</comment>
<dbReference type="Pfam" id="PF19282">
    <property type="entry name" value="Exportin-T"/>
    <property type="match status" value="1"/>
</dbReference>
<evidence type="ECO:0000259" key="2">
    <source>
        <dbReference type="Pfam" id="PF19282"/>
    </source>
</evidence>
<dbReference type="PANTHER" id="PTHR15952">
    <property type="entry name" value="EXPORTIN-T/LOS1"/>
    <property type="match status" value="1"/>
</dbReference>
<dbReference type="Gene3D" id="1.25.10.10">
    <property type="entry name" value="Leucine-rich Repeat Variant"/>
    <property type="match status" value="1"/>
</dbReference>
<feature type="non-terminal residue" evidence="3">
    <location>
        <position position="1"/>
    </location>
</feature>
<gene>
    <name evidence="3" type="ORF">TrRE_jg3320</name>
</gene>
<comment type="function">
    <text evidence="1">tRNA nucleus export receptor which facilitates tRNA translocation across the nuclear pore complex.</text>
</comment>
<dbReference type="GO" id="GO:0016363">
    <property type="term" value="C:nuclear matrix"/>
    <property type="evidence" value="ECO:0007669"/>
    <property type="project" value="TreeGrafter"/>
</dbReference>
<comment type="similarity">
    <text evidence="1">Belongs to the exportin family.</text>
</comment>
<organism evidence="3 4">
    <name type="scientific">Triparma retinervis</name>
    <dbReference type="NCBI Taxonomy" id="2557542"/>
    <lineage>
        <taxon>Eukaryota</taxon>
        <taxon>Sar</taxon>
        <taxon>Stramenopiles</taxon>
        <taxon>Ochrophyta</taxon>
        <taxon>Bolidophyceae</taxon>
        <taxon>Parmales</taxon>
        <taxon>Triparmaceae</taxon>
        <taxon>Triparma</taxon>
    </lineage>
</organism>
<keyword evidence="1" id="KW-0820">tRNA-binding</keyword>
<keyword evidence="1" id="KW-0694">RNA-binding</keyword>
<keyword evidence="1" id="KW-0813">Transport</keyword>
<proteinExistence type="inferred from homology"/>
<comment type="caution">
    <text evidence="3">The sequence shown here is derived from an EMBL/GenBank/DDBJ whole genome shotgun (WGS) entry which is preliminary data.</text>
</comment>
<dbReference type="GO" id="GO:0031267">
    <property type="term" value="F:small GTPase binding"/>
    <property type="evidence" value="ECO:0007669"/>
    <property type="project" value="InterPro"/>
</dbReference>
<sequence>IINTNTQAKYSLISADDQNYLYECAGLLKNNCGLGVCACSISLFTSPLLFRMRSLISSGSSGGSGWDRGEAGAEAGALMTSMASLSKGFVRGGVDGESGDAFRMALQAAVQVLGIMGEEEQARGGGMVLAHRMVALLGDEVTAWAGGVVGPLVRNCERDVVEVVQLMNQLLIRFGGRMASCMEKAVLPFMVRCEKLAPVDGSREQVEAEARGLHKIQILFLQHLVSNGCGGVLFSKDVAPGLEGILDLVARGMEIKEGARSCVIFMRKLCEEVGGGGAGEGVEGAFWDFVFNRSLVHLWRAMMGKGFSAKDAQCLRTLAEGARLMVVVRERRTERFMGFVDALSGFVGDIKGREVNRMKGANEGEFKDIIKRALMQ</sequence>
<evidence type="ECO:0000313" key="4">
    <source>
        <dbReference type="Proteomes" id="UP001165082"/>
    </source>
</evidence>
<dbReference type="PANTHER" id="PTHR15952:SF11">
    <property type="entry name" value="EXPORTIN-T"/>
    <property type="match status" value="1"/>
</dbReference>
<dbReference type="EMBL" id="BRXZ01003384">
    <property type="protein sequence ID" value="GMH53834.1"/>
    <property type="molecule type" value="Genomic_DNA"/>
</dbReference>
<accession>A0A9W6ZG67</accession>
<keyword evidence="1" id="KW-0963">Cytoplasm</keyword>
<feature type="domain" description="Exportin-T C-terminal" evidence="2">
    <location>
        <begin position="16"/>
        <end position="342"/>
    </location>
</feature>
<dbReference type="InterPro" id="IPR040017">
    <property type="entry name" value="XPOT"/>
</dbReference>
<dbReference type="InterPro" id="IPR011989">
    <property type="entry name" value="ARM-like"/>
</dbReference>
<reference evidence="3" key="1">
    <citation type="submission" date="2022-07" db="EMBL/GenBank/DDBJ databases">
        <title>Genome analysis of Parmales, a sister group of diatoms, reveals the evolutionary specialization of diatoms from phago-mixotrophs to photoautotrophs.</title>
        <authorList>
            <person name="Ban H."/>
            <person name="Sato S."/>
            <person name="Yoshikawa S."/>
            <person name="Kazumasa Y."/>
            <person name="Nakamura Y."/>
            <person name="Ichinomiya M."/>
            <person name="Saitoh K."/>
            <person name="Sato N."/>
            <person name="Blanc-Mathieu R."/>
            <person name="Endo H."/>
            <person name="Kuwata A."/>
            <person name="Ogata H."/>
        </authorList>
    </citation>
    <scope>NUCLEOTIDE SEQUENCE</scope>
</reference>
<evidence type="ECO:0000256" key="1">
    <source>
        <dbReference type="RuleBase" id="RU366037"/>
    </source>
</evidence>
<dbReference type="GO" id="GO:0005737">
    <property type="term" value="C:cytoplasm"/>
    <property type="evidence" value="ECO:0007669"/>
    <property type="project" value="UniProtKB-SubCell"/>
</dbReference>
<keyword evidence="1" id="KW-0539">Nucleus</keyword>
<dbReference type="GO" id="GO:0005643">
    <property type="term" value="C:nuclear pore"/>
    <property type="evidence" value="ECO:0007669"/>
    <property type="project" value="TreeGrafter"/>
</dbReference>
<evidence type="ECO:0000313" key="3">
    <source>
        <dbReference type="EMBL" id="GMH53834.1"/>
    </source>
</evidence>
<protein>
    <recommendedName>
        <fullName evidence="1">Exportin-T</fullName>
    </recommendedName>
    <alternativeName>
        <fullName evidence="1">Exportin(tRNA)</fullName>
    </alternativeName>
    <alternativeName>
        <fullName evidence="1">tRNA exportin</fullName>
    </alternativeName>
</protein>
<dbReference type="Proteomes" id="UP001165082">
    <property type="component" value="Unassembled WGS sequence"/>
</dbReference>
<dbReference type="GO" id="GO:0000049">
    <property type="term" value="F:tRNA binding"/>
    <property type="evidence" value="ECO:0007669"/>
    <property type="project" value="UniProtKB-UniRule"/>
</dbReference>
<dbReference type="InterPro" id="IPR045546">
    <property type="entry name" value="Exportin-T_C"/>
</dbReference>
<dbReference type="OrthoDB" id="26399at2759"/>
<name>A0A9W6ZG67_9STRA</name>
<dbReference type="AlphaFoldDB" id="A0A9W6ZG67"/>